<keyword evidence="1" id="KW-0547">Nucleotide-binding</keyword>
<dbReference type="InterPro" id="IPR003593">
    <property type="entry name" value="AAA+_ATPase"/>
</dbReference>
<evidence type="ECO:0000259" key="7">
    <source>
        <dbReference type="PROSITE" id="PS50045"/>
    </source>
</evidence>
<dbReference type="Gene3D" id="1.10.8.60">
    <property type="match status" value="1"/>
</dbReference>
<dbReference type="SMART" id="SM00382">
    <property type="entry name" value="AAA"/>
    <property type="match status" value="1"/>
</dbReference>
<dbReference type="Pfam" id="PF02954">
    <property type="entry name" value="HTH_8"/>
    <property type="match status" value="1"/>
</dbReference>
<dbReference type="Pfam" id="PF00072">
    <property type="entry name" value="Response_reg"/>
    <property type="match status" value="1"/>
</dbReference>
<dbReference type="Gene3D" id="1.10.10.60">
    <property type="entry name" value="Homeodomain-like"/>
    <property type="match status" value="1"/>
</dbReference>
<proteinExistence type="predicted"/>
<evidence type="ECO:0000256" key="5">
    <source>
        <dbReference type="ARBA" id="ARBA00023163"/>
    </source>
</evidence>
<sequence>MKSVLIVDDEPGIQSFFLRGLTSRFDLIETAGDVKTANALLERCHFDLIISDIRLPDRTGVEWVTEMRDKGNLTPVIFITAYASLETAIEALRVGAMDFILKPFRLEQILAAIDRCLETQQLRRENFVLRRQLEQHLEVGGIIGECEAVHSVCQIIRQVARMPSTVLIEGESGTGKELAARAIHELSQRKGNFVSVNCGAMTAELMESELFGHVKGSFTGAHQAREGLFAYANGGTLFLDEIGEMPLTMQVHLLRVLEEQRIRPVGSNRETPIDVRILAATNRELVQRVKEGLFRQDLFYRLNVLSIRLPPLRERGQDVDLLAHHFSKRLSGELGVNALPLDRAEIMRLQAYDWPGNVRELKNVIERALLLGIMPSQCLAGTPSGRKQPVLKEEALLLEDVEKQHILRVLALEDSNKSAAARQLGISRKTLERKLNGWALE</sequence>
<evidence type="ECO:0000256" key="1">
    <source>
        <dbReference type="ARBA" id="ARBA00022741"/>
    </source>
</evidence>
<dbReference type="PANTHER" id="PTHR32071:SF91">
    <property type="entry name" value="TUNGSTATE-RESPONSIVE TWO COMPONENT SIGMA54-DEPENDENT SIGNAL TRANSDUCTION SYSTEM RESPONSE REGULATOR FIS FAMILY"/>
    <property type="match status" value="1"/>
</dbReference>
<dbReference type="InterPro" id="IPR002197">
    <property type="entry name" value="HTH_Fis"/>
</dbReference>
<dbReference type="InterPro" id="IPR009057">
    <property type="entry name" value="Homeodomain-like_sf"/>
</dbReference>
<feature type="domain" description="Sigma-54 factor interaction" evidence="7">
    <location>
        <begin position="142"/>
        <end position="370"/>
    </location>
</feature>
<dbReference type="Pfam" id="PF25601">
    <property type="entry name" value="AAA_lid_14"/>
    <property type="match status" value="1"/>
</dbReference>
<feature type="domain" description="Response regulatory" evidence="8">
    <location>
        <begin position="3"/>
        <end position="117"/>
    </location>
</feature>
<dbReference type="SUPFAM" id="SSF52172">
    <property type="entry name" value="CheY-like"/>
    <property type="match status" value="1"/>
</dbReference>
<dbReference type="SMART" id="SM00448">
    <property type="entry name" value="REC"/>
    <property type="match status" value="1"/>
</dbReference>
<dbReference type="PROSITE" id="PS00688">
    <property type="entry name" value="SIGMA54_INTERACT_3"/>
    <property type="match status" value="1"/>
</dbReference>
<dbReference type="Gene3D" id="3.40.50.2300">
    <property type="match status" value="1"/>
</dbReference>
<dbReference type="Gene3D" id="3.40.50.300">
    <property type="entry name" value="P-loop containing nucleotide triphosphate hydrolases"/>
    <property type="match status" value="1"/>
</dbReference>
<dbReference type="InterPro" id="IPR011006">
    <property type="entry name" value="CheY-like_superfamily"/>
</dbReference>
<keyword evidence="2" id="KW-0067">ATP-binding</keyword>
<keyword evidence="5" id="KW-0804">Transcription</keyword>
<dbReference type="InterPro" id="IPR001789">
    <property type="entry name" value="Sig_transdc_resp-reg_receiver"/>
</dbReference>
<dbReference type="PROSITE" id="PS50045">
    <property type="entry name" value="SIGMA54_INTERACT_4"/>
    <property type="match status" value="1"/>
</dbReference>
<gene>
    <name evidence="9" type="ORF">RCF98_07470</name>
</gene>
<keyword evidence="6" id="KW-0597">Phosphoprotein</keyword>
<evidence type="ECO:0000313" key="9">
    <source>
        <dbReference type="EMBL" id="WML92174.1"/>
    </source>
</evidence>
<dbReference type="Pfam" id="PF00158">
    <property type="entry name" value="Sigma54_activat"/>
    <property type="match status" value="1"/>
</dbReference>
<dbReference type="InterPro" id="IPR025943">
    <property type="entry name" value="Sigma_54_int_dom_ATP-bd_2"/>
</dbReference>
<feature type="modified residue" description="4-aspartylphosphate" evidence="6">
    <location>
        <position position="52"/>
    </location>
</feature>
<dbReference type="InterPro" id="IPR027417">
    <property type="entry name" value="P-loop_NTPase"/>
</dbReference>
<dbReference type="PROSITE" id="PS50110">
    <property type="entry name" value="RESPONSE_REGULATORY"/>
    <property type="match status" value="1"/>
</dbReference>
<evidence type="ECO:0000256" key="3">
    <source>
        <dbReference type="ARBA" id="ARBA00023015"/>
    </source>
</evidence>
<dbReference type="PRINTS" id="PR01590">
    <property type="entry name" value="HTHFIS"/>
</dbReference>
<dbReference type="Proteomes" id="UP001236657">
    <property type="component" value="Chromosome"/>
</dbReference>
<evidence type="ECO:0000256" key="6">
    <source>
        <dbReference type="PROSITE-ProRule" id="PRU00169"/>
    </source>
</evidence>
<keyword evidence="3" id="KW-0805">Transcription regulation</keyword>
<dbReference type="CDD" id="cd00009">
    <property type="entry name" value="AAA"/>
    <property type="match status" value="1"/>
</dbReference>
<evidence type="ECO:0000259" key="8">
    <source>
        <dbReference type="PROSITE" id="PS50110"/>
    </source>
</evidence>
<name>A0ABY9MU29_9GAMM</name>
<dbReference type="SUPFAM" id="SSF52540">
    <property type="entry name" value="P-loop containing nucleoside triphosphate hydrolases"/>
    <property type="match status" value="1"/>
</dbReference>
<dbReference type="InterPro" id="IPR025944">
    <property type="entry name" value="Sigma_54_int_dom_CS"/>
</dbReference>
<dbReference type="SUPFAM" id="SSF46689">
    <property type="entry name" value="Homeodomain-like"/>
    <property type="match status" value="1"/>
</dbReference>
<dbReference type="PANTHER" id="PTHR32071">
    <property type="entry name" value="TRANSCRIPTIONAL REGULATORY PROTEIN"/>
    <property type="match status" value="1"/>
</dbReference>
<reference evidence="9 10" key="1">
    <citation type="submission" date="2023-08" db="EMBL/GenBank/DDBJ databases">
        <title>New molecular markers tilS and rpoB for phylogenetic and monitoring studies of the genus Thiothrix biodiversity.</title>
        <authorList>
            <person name="Ravin N.V."/>
            <person name="Smolyakov D."/>
            <person name="Markov N.D."/>
            <person name="Beletsky A.V."/>
            <person name="Mardanov A.V."/>
            <person name="Rudenko T.S."/>
            <person name="Grabovich M.Y."/>
        </authorList>
    </citation>
    <scope>NUCLEOTIDE SEQUENCE [LARGE SCALE GENOMIC DNA]</scope>
    <source>
        <strain evidence="9 10">MK1</strain>
    </source>
</reference>
<dbReference type="RefSeq" id="WP_308897236.1">
    <property type="nucleotide sequence ID" value="NZ_CP133218.1"/>
</dbReference>
<keyword evidence="10" id="KW-1185">Reference proteome</keyword>
<protein>
    <submittedName>
        <fullName evidence="9">Sigma-54 dependent transcriptional regulator</fullName>
    </submittedName>
</protein>
<organism evidence="9 10">
    <name type="scientific">Thiothrix lacustris</name>
    <dbReference type="NCBI Taxonomy" id="525917"/>
    <lineage>
        <taxon>Bacteria</taxon>
        <taxon>Pseudomonadati</taxon>
        <taxon>Pseudomonadota</taxon>
        <taxon>Gammaproteobacteria</taxon>
        <taxon>Thiotrichales</taxon>
        <taxon>Thiotrichaceae</taxon>
        <taxon>Thiothrix</taxon>
    </lineage>
</organism>
<evidence type="ECO:0000313" key="10">
    <source>
        <dbReference type="Proteomes" id="UP001236657"/>
    </source>
</evidence>
<dbReference type="InterPro" id="IPR058031">
    <property type="entry name" value="AAA_lid_NorR"/>
</dbReference>
<dbReference type="CDD" id="cd00156">
    <property type="entry name" value="REC"/>
    <property type="match status" value="1"/>
</dbReference>
<keyword evidence="4" id="KW-0238">DNA-binding</keyword>
<dbReference type="InterPro" id="IPR002078">
    <property type="entry name" value="Sigma_54_int"/>
</dbReference>
<evidence type="ECO:0000256" key="2">
    <source>
        <dbReference type="ARBA" id="ARBA00022840"/>
    </source>
</evidence>
<dbReference type="EMBL" id="CP133218">
    <property type="protein sequence ID" value="WML92174.1"/>
    <property type="molecule type" value="Genomic_DNA"/>
</dbReference>
<accession>A0ABY9MU29</accession>
<evidence type="ECO:0000256" key="4">
    <source>
        <dbReference type="ARBA" id="ARBA00023125"/>
    </source>
</evidence>
<dbReference type="PROSITE" id="PS00676">
    <property type="entry name" value="SIGMA54_INTERACT_2"/>
    <property type="match status" value="1"/>
</dbReference>